<dbReference type="Proteomes" id="UP001146120">
    <property type="component" value="Unassembled WGS sequence"/>
</dbReference>
<sequence>MGQAGSIEQRNAIRDVLNLKSTEKEQALQALQAFCKVFPLEHGVVADVGKDNNSNVVELKEKKLFDVIHALLQQQTENTERHPNEDLIELLLTSFRRVIMWRDLYRLCARCSVKPFLNCMLLTPRLAYSVLEVVICMVTPCPGVEVNEKTERWETLNRRNFGDGGGYEVLRSLMVLHSADYNLSPEKETILSNVLQLFHLTLVSRRATTDAMTTIQAVTALLNARISLLELCHHSNSVIQELAIDLVRELFILIDLEQVHELQESAREYGALLYALSTAVANGKKPDGGKEGELTPTNSARALQDKCIDLVEMFCAGNTRSKKAMYRIFPVELFIPAESRADMISRHTASGTLKAARNQRSLPHFSFDFDFKNDNMESKRSRAGQSTSSRSGASGAFEKWLNDARHQGEHWRNVVDALLETHERPELVWRDPMRSELRSALRQEIEALEKRKRGGEFTAGSIARWDHEMFYVSYNSIQEELVVNGYFIEYLIPKIADLADSYEIVDPIVLAWHLSDRLAVEENTKWRLLCVRCLRLIIRRYAMIFHGQLPTRHVLEMLKSHDKYSIAFIRECFMLLSTAIATTRNAPSESLNRLSINVASAVIDVLSDSVLISKLSTYATTDPSHEPIDADEDEVQVRNVSDGLVRAGINVLHAIIRRARYILLLVRPKRAFMCRLLAVETLDHITTTRILAILKQLSLLDASGVLSNSFGPHSGKSSIELDWKSLALVYVLMASCDPKGMGMCQAAAEFLKENYTDPDQTASDIKVKSEINLLIKEAVGFGGCGMAPLLSSSTPESFVDIFNANEMRAADVLWGRKQRHRLFRYLKNKYVSASESNENQAEDSYDNEARIAEVESDLDDDVFVGNIFLRSYIEGNGQFLNVWTDEMYKTLVSGLFHRLLDLSRSKSTYGNLGRPPLLSQGSMANLPFEAWEIQVLILKALIRLIPGTCPSVEIKPDHYEALLIPLRRSLLGDTDQIRGILSMELLMGILSSSDGRNVNRATAVRFLAGNGLEVFADAFERMLNPTFQQLLVNRCQEDIHGNTARILLYRMTAVLNVLVAQEDGVQTIKKHHRIITGLIDLSSKQNIMKYSEDAAAVCLCALSRFCLNEELRAVFLELGGLLNLLEISAFCPIEEVESTSESADPADSQGEDDSRGDQPVIVHRKPSNFIAAVRAATIALRSCLEDTASSEPSSTYLVLKQLLTPSFVRILKNSPERFVVLLQSSEDVNTPTLIWTNSMRERLRDCLTMELLKVKTAASSDVWPRWDPDHFVAADSFRYQYPELSEELIVHDVYLNNFVSANGVYLDDIDMSSFSEALLISIQSNENVLRILHERGAADPDKEKAITVMRQALSKLVSEHPQHNLEVAAGPVAFHSLPSFGSDGDASLSIMDTPGQRGERLPSMDIEDLTV</sequence>
<evidence type="ECO:0000259" key="2">
    <source>
        <dbReference type="Pfam" id="PF19432"/>
    </source>
</evidence>
<accession>A0AAV2ZFG5</accession>
<dbReference type="GO" id="GO:0010008">
    <property type="term" value="C:endosome membrane"/>
    <property type="evidence" value="ECO:0007669"/>
    <property type="project" value="TreeGrafter"/>
</dbReference>
<gene>
    <name evidence="3" type="ORF">N0F65_004468</name>
</gene>
<dbReference type="GO" id="GO:2000641">
    <property type="term" value="P:regulation of early endosome to late endosome transport"/>
    <property type="evidence" value="ECO:0007669"/>
    <property type="project" value="InterPro"/>
</dbReference>
<dbReference type="EMBL" id="DAKRPA010000005">
    <property type="protein sequence ID" value="DBA04831.1"/>
    <property type="molecule type" value="Genomic_DNA"/>
</dbReference>
<dbReference type="InterPro" id="IPR045802">
    <property type="entry name" value="GRV2/DNAJC13_N"/>
</dbReference>
<reference evidence="3" key="2">
    <citation type="journal article" date="2023" name="Microbiol Resour">
        <title>Decontamination and Annotation of the Draft Genome Sequence of the Oomycete Lagenidium giganteum ARSEF 373.</title>
        <authorList>
            <person name="Morgan W.R."/>
            <person name="Tartar A."/>
        </authorList>
    </citation>
    <scope>NUCLEOTIDE SEQUENCE</scope>
    <source>
        <strain evidence="3">ARSEF 373</strain>
    </source>
</reference>
<reference evidence="3" key="1">
    <citation type="submission" date="2022-11" db="EMBL/GenBank/DDBJ databases">
        <authorList>
            <person name="Morgan W.R."/>
            <person name="Tartar A."/>
        </authorList>
    </citation>
    <scope>NUCLEOTIDE SEQUENCE</scope>
    <source>
        <strain evidence="3">ARSEF 373</strain>
    </source>
</reference>
<dbReference type="Pfam" id="PF19432">
    <property type="entry name" value="RME-8_N"/>
    <property type="match status" value="1"/>
</dbReference>
<comment type="caution">
    <text evidence="3">The sequence shown here is derived from an EMBL/GenBank/DDBJ whole genome shotgun (WGS) entry which is preliminary data.</text>
</comment>
<keyword evidence="4" id="KW-1185">Reference proteome</keyword>
<dbReference type="InterPro" id="IPR044978">
    <property type="entry name" value="GRV2/DNAJC13"/>
</dbReference>
<protein>
    <recommendedName>
        <fullName evidence="2">DnaJ homologue subfamily C GRV2/DNAJC13 N-terminal domain-containing protein</fullName>
    </recommendedName>
</protein>
<dbReference type="PANTHER" id="PTHR36983">
    <property type="entry name" value="DNAJ HOMOLOG SUBFAMILY C MEMBER 13"/>
    <property type="match status" value="1"/>
</dbReference>
<organism evidence="3 4">
    <name type="scientific">Lagenidium giganteum</name>
    <dbReference type="NCBI Taxonomy" id="4803"/>
    <lineage>
        <taxon>Eukaryota</taxon>
        <taxon>Sar</taxon>
        <taxon>Stramenopiles</taxon>
        <taxon>Oomycota</taxon>
        <taxon>Peronosporomycetes</taxon>
        <taxon>Pythiales</taxon>
        <taxon>Pythiaceae</taxon>
    </lineage>
</organism>
<evidence type="ECO:0000313" key="4">
    <source>
        <dbReference type="Proteomes" id="UP001146120"/>
    </source>
</evidence>
<dbReference type="GO" id="GO:0007032">
    <property type="term" value="P:endosome organization"/>
    <property type="evidence" value="ECO:0007669"/>
    <property type="project" value="InterPro"/>
</dbReference>
<feature type="region of interest" description="Disordered" evidence="1">
    <location>
        <begin position="1385"/>
        <end position="1411"/>
    </location>
</feature>
<dbReference type="GO" id="GO:0006898">
    <property type="term" value="P:receptor-mediated endocytosis"/>
    <property type="evidence" value="ECO:0007669"/>
    <property type="project" value="TreeGrafter"/>
</dbReference>
<feature type="domain" description="DnaJ homologue subfamily C GRV2/DNAJC13 N-terminal" evidence="2">
    <location>
        <begin position="53"/>
        <end position="492"/>
    </location>
</feature>
<evidence type="ECO:0000256" key="1">
    <source>
        <dbReference type="SAM" id="MobiDB-lite"/>
    </source>
</evidence>
<dbReference type="PANTHER" id="PTHR36983:SF2">
    <property type="entry name" value="DNAJ HOMOLOG SUBFAMILY C MEMBER 13"/>
    <property type="match status" value="1"/>
</dbReference>
<evidence type="ECO:0000313" key="3">
    <source>
        <dbReference type="EMBL" id="DBA04831.1"/>
    </source>
</evidence>
<feature type="region of interest" description="Disordered" evidence="1">
    <location>
        <begin position="1138"/>
        <end position="1159"/>
    </location>
</feature>
<proteinExistence type="predicted"/>
<name>A0AAV2ZFG5_9STRA</name>